<evidence type="ECO:0000256" key="1">
    <source>
        <dbReference type="SAM" id="MobiDB-lite"/>
    </source>
</evidence>
<reference evidence="3 4" key="1">
    <citation type="journal article" date="2015" name="Genome Biol.">
        <title>Comparative genomics of Steinernema reveals deeply conserved gene regulatory networks.</title>
        <authorList>
            <person name="Dillman A.R."/>
            <person name="Macchietto M."/>
            <person name="Porter C.F."/>
            <person name="Rogers A."/>
            <person name="Williams B."/>
            <person name="Antoshechkin I."/>
            <person name="Lee M.M."/>
            <person name="Goodwin Z."/>
            <person name="Lu X."/>
            <person name="Lewis E.E."/>
            <person name="Goodrich-Blair H."/>
            <person name="Stock S.P."/>
            <person name="Adams B.J."/>
            <person name="Sternberg P.W."/>
            <person name="Mortazavi A."/>
        </authorList>
    </citation>
    <scope>NUCLEOTIDE SEQUENCE [LARGE SCALE GENOMIC DNA]</scope>
    <source>
        <strain evidence="3 4">ALL</strain>
    </source>
</reference>
<accession>A0A4U5NUD6</accession>
<evidence type="ECO:0000313" key="3">
    <source>
        <dbReference type="EMBL" id="TKR86794.1"/>
    </source>
</evidence>
<gene>
    <name evidence="3" type="ORF">L596_011312</name>
</gene>
<name>A0A4U5NUD6_STECR</name>
<dbReference type="EMBL" id="AZBU02000003">
    <property type="protein sequence ID" value="TKR86794.1"/>
    <property type="molecule type" value="Genomic_DNA"/>
</dbReference>
<comment type="caution">
    <text evidence="3">The sequence shown here is derived from an EMBL/GenBank/DDBJ whole genome shotgun (WGS) entry which is preliminary data.</text>
</comment>
<proteinExistence type="predicted"/>
<protein>
    <submittedName>
        <fullName evidence="3">Uncharacterized protein</fullName>
    </submittedName>
</protein>
<evidence type="ECO:0000313" key="4">
    <source>
        <dbReference type="Proteomes" id="UP000298663"/>
    </source>
</evidence>
<evidence type="ECO:0000256" key="2">
    <source>
        <dbReference type="SAM" id="SignalP"/>
    </source>
</evidence>
<reference evidence="3 4" key="2">
    <citation type="journal article" date="2019" name="G3 (Bethesda)">
        <title>Hybrid Assembly of the Genome of the Entomopathogenic Nematode Steinernema carpocapsae Identifies the X-Chromosome.</title>
        <authorList>
            <person name="Serra L."/>
            <person name="Macchietto M."/>
            <person name="Macias-Munoz A."/>
            <person name="McGill C.J."/>
            <person name="Rodriguez I.M."/>
            <person name="Rodriguez B."/>
            <person name="Murad R."/>
            <person name="Mortazavi A."/>
        </authorList>
    </citation>
    <scope>NUCLEOTIDE SEQUENCE [LARGE SCALE GENOMIC DNA]</scope>
    <source>
        <strain evidence="3 4">ALL</strain>
    </source>
</reference>
<feature type="chain" id="PRO_5020473650" evidence="2">
    <location>
        <begin position="18"/>
        <end position="253"/>
    </location>
</feature>
<feature type="region of interest" description="Disordered" evidence="1">
    <location>
        <begin position="98"/>
        <end position="120"/>
    </location>
</feature>
<keyword evidence="4" id="KW-1185">Reference proteome</keyword>
<dbReference type="Proteomes" id="UP000298663">
    <property type="component" value="Unassembled WGS sequence"/>
</dbReference>
<sequence length="253" mass="27653">MKRSVLFAFVLVAAVFAFPSVEKAPKNLTNDDNLTASGVLSVFSDFASNLTATSTGRKDGSLEEHLLKTVELITAPITKFYNDVATFIMEDTPIGKVTSTSSTKQRNRTDPKTASGTDSAVLRSPGWSPLPWLSCFAVCCRASASACACVHAVSSPSHFESSTVSASKWKIKTDFLTNLFLGPDVCHCRFWVIFDFLDQPKGIESVIISCSRKQKEDEDVAGYRNPRQLVVPVATATHANWLCLSLFGEKRSR</sequence>
<organism evidence="3 4">
    <name type="scientific">Steinernema carpocapsae</name>
    <name type="common">Entomopathogenic nematode</name>
    <dbReference type="NCBI Taxonomy" id="34508"/>
    <lineage>
        <taxon>Eukaryota</taxon>
        <taxon>Metazoa</taxon>
        <taxon>Ecdysozoa</taxon>
        <taxon>Nematoda</taxon>
        <taxon>Chromadorea</taxon>
        <taxon>Rhabditida</taxon>
        <taxon>Tylenchina</taxon>
        <taxon>Panagrolaimomorpha</taxon>
        <taxon>Strongyloidoidea</taxon>
        <taxon>Steinernematidae</taxon>
        <taxon>Steinernema</taxon>
    </lineage>
</organism>
<feature type="signal peptide" evidence="2">
    <location>
        <begin position="1"/>
        <end position="17"/>
    </location>
</feature>
<keyword evidence="2" id="KW-0732">Signal</keyword>
<dbReference type="AlphaFoldDB" id="A0A4U5NUD6"/>